<dbReference type="PROSITE" id="PS51063">
    <property type="entry name" value="HTH_CRP_2"/>
    <property type="match status" value="1"/>
</dbReference>
<organism evidence="2">
    <name type="scientific">bioreactor metagenome</name>
    <dbReference type="NCBI Taxonomy" id="1076179"/>
    <lineage>
        <taxon>unclassified sequences</taxon>
        <taxon>metagenomes</taxon>
        <taxon>ecological metagenomes</taxon>
    </lineage>
</organism>
<protein>
    <recommendedName>
        <fullName evidence="1">HTH crp-type domain-containing protein</fullName>
    </recommendedName>
</protein>
<dbReference type="Gene3D" id="1.10.10.10">
    <property type="entry name" value="Winged helix-like DNA-binding domain superfamily/Winged helix DNA-binding domain"/>
    <property type="match status" value="1"/>
</dbReference>
<dbReference type="Pfam" id="PF13545">
    <property type="entry name" value="HTH_Crp_2"/>
    <property type="match status" value="1"/>
</dbReference>
<dbReference type="EMBL" id="VSSQ01010419">
    <property type="protein sequence ID" value="MPM44294.1"/>
    <property type="molecule type" value="Genomic_DNA"/>
</dbReference>
<gene>
    <name evidence="2" type="ORF">SDC9_90972</name>
</gene>
<proteinExistence type="predicted"/>
<evidence type="ECO:0000313" key="2">
    <source>
        <dbReference type="EMBL" id="MPM44294.1"/>
    </source>
</evidence>
<dbReference type="SMART" id="SM00419">
    <property type="entry name" value="HTH_CRP"/>
    <property type="match status" value="1"/>
</dbReference>
<dbReference type="PRINTS" id="PR00034">
    <property type="entry name" value="HTHCRP"/>
</dbReference>
<feature type="domain" description="HTH crp-type" evidence="1">
    <location>
        <begin position="20"/>
        <end position="89"/>
    </location>
</feature>
<dbReference type="InterPro" id="IPR018335">
    <property type="entry name" value="Tscrpt_reg_HTH_Crp-type_CS"/>
</dbReference>
<sequence length="98" mass="11067">MELCRNELNDYFRYASLAQKQIPGLVAETLLCFSEKLFNSDDFNMPLTRGEIGDLIGTSRESVSRVLSEMSQDKIIAFDCSQIKIINKDALNKISEKG</sequence>
<accession>A0A645A3C0</accession>
<dbReference type="InterPro" id="IPR012318">
    <property type="entry name" value="HTH_CRP"/>
</dbReference>
<evidence type="ECO:0000259" key="1">
    <source>
        <dbReference type="PROSITE" id="PS51063"/>
    </source>
</evidence>
<name>A0A645A3C0_9ZZZZ</name>
<comment type="caution">
    <text evidence="2">The sequence shown here is derived from an EMBL/GenBank/DDBJ whole genome shotgun (WGS) entry which is preliminary data.</text>
</comment>
<dbReference type="GO" id="GO:0003677">
    <property type="term" value="F:DNA binding"/>
    <property type="evidence" value="ECO:0007669"/>
    <property type="project" value="InterPro"/>
</dbReference>
<dbReference type="InterPro" id="IPR036390">
    <property type="entry name" value="WH_DNA-bd_sf"/>
</dbReference>
<dbReference type="AlphaFoldDB" id="A0A645A3C0"/>
<dbReference type="SUPFAM" id="SSF46785">
    <property type="entry name" value="Winged helix' DNA-binding domain"/>
    <property type="match status" value="1"/>
</dbReference>
<dbReference type="InterPro" id="IPR036388">
    <property type="entry name" value="WH-like_DNA-bd_sf"/>
</dbReference>
<dbReference type="GO" id="GO:0003700">
    <property type="term" value="F:DNA-binding transcription factor activity"/>
    <property type="evidence" value="ECO:0007669"/>
    <property type="project" value="InterPro"/>
</dbReference>
<dbReference type="PROSITE" id="PS00042">
    <property type="entry name" value="HTH_CRP_1"/>
    <property type="match status" value="1"/>
</dbReference>
<reference evidence="2" key="1">
    <citation type="submission" date="2019-08" db="EMBL/GenBank/DDBJ databases">
        <authorList>
            <person name="Kucharzyk K."/>
            <person name="Murdoch R.W."/>
            <person name="Higgins S."/>
            <person name="Loffler F."/>
        </authorList>
    </citation>
    <scope>NUCLEOTIDE SEQUENCE</scope>
</reference>